<dbReference type="PANTHER" id="PTHR33116:SF80">
    <property type="entry name" value="REVERSE TRANSCRIPTASE ZINC-BINDING DOMAIN-CONTAINING PROTEIN"/>
    <property type="match status" value="1"/>
</dbReference>
<keyword evidence="1" id="KW-0812">Transmembrane</keyword>
<accession>A0A9D4YKN8</accession>
<evidence type="ECO:0000313" key="2">
    <source>
        <dbReference type="EMBL" id="KAI5440148.1"/>
    </source>
</evidence>
<dbReference type="Proteomes" id="UP001058974">
    <property type="component" value="Chromosome 2"/>
</dbReference>
<sequence>MHDYFHYARGVRQGDSLSPLLFCLAEDVLSRQITKQSNLQHLTNLFTRYANVAGQWVKPSKLTIFCGAMHQARKIRLAKFVGFPMGFMSFMYLGVPVFRGTPKKIYFQALVGKTKCKLASWKDVLLSNVGKAQLIQYVIHNMIVYSITTYT</sequence>
<evidence type="ECO:0008006" key="4">
    <source>
        <dbReference type="Google" id="ProtNLM"/>
    </source>
</evidence>
<dbReference type="Gramene" id="Psat02G0548100-T1">
    <property type="protein sequence ID" value="KAI5440148.1"/>
    <property type="gene ID" value="KIW84_025481"/>
</dbReference>
<keyword evidence="1" id="KW-1133">Transmembrane helix</keyword>
<keyword evidence="1" id="KW-0472">Membrane</keyword>
<gene>
    <name evidence="2" type="ORF">KIW84_025481</name>
</gene>
<comment type="caution">
    <text evidence="2">The sequence shown here is derived from an EMBL/GenBank/DDBJ whole genome shotgun (WGS) entry which is preliminary data.</text>
</comment>
<dbReference type="EMBL" id="JAMSHJ010000002">
    <property type="protein sequence ID" value="KAI5440148.1"/>
    <property type="molecule type" value="Genomic_DNA"/>
</dbReference>
<dbReference type="PANTHER" id="PTHR33116">
    <property type="entry name" value="REVERSE TRANSCRIPTASE ZINC-BINDING DOMAIN-CONTAINING PROTEIN-RELATED-RELATED"/>
    <property type="match status" value="1"/>
</dbReference>
<evidence type="ECO:0000256" key="1">
    <source>
        <dbReference type="SAM" id="Phobius"/>
    </source>
</evidence>
<reference evidence="2 3" key="1">
    <citation type="journal article" date="2022" name="Nat. Genet.">
        <title>Improved pea reference genome and pan-genome highlight genomic features and evolutionary characteristics.</title>
        <authorList>
            <person name="Yang T."/>
            <person name="Liu R."/>
            <person name="Luo Y."/>
            <person name="Hu S."/>
            <person name="Wang D."/>
            <person name="Wang C."/>
            <person name="Pandey M.K."/>
            <person name="Ge S."/>
            <person name="Xu Q."/>
            <person name="Li N."/>
            <person name="Li G."/>
            <person name="Huang Y."/>
            <person name="Saxena R.K."/>
            <person name="Ji Y."/>
            <person name="Li M."/>
            <person name="Yan X."/>
            <person name="He Y."/>
            <person name="Liu Y."/>
            <person name="Wang X."/>
            <person name="Xiang C."/>
            <person name="Varshney R.K."/>
            <person name="Ding H."/>
            <person name="Gao S."/>
            <person name="Zong X."/>
        </authorList>
    </citation>
    <scope>NUCLEOTIDE SEQUENCE [LARGE SCALE GENOMIC DNA]</scope>
    <source>
        <strain evidence="2 3">cv. Zhongwan 6</strain>
    </source>
</reference>
<protein>
    <recommendedName>
        <fullName evidence="4">Reverse transcriptase</fullName>
    </recommendedName>
</protein>
<evidence type="ECO:0000313" key="3">
    <source>
        <dbReference type="Proteomes" id="UP001058974"/>
    </source>
</evidence>
<proteinExistence type="predicted"/>
<name>A0A9D4YKN8_PEA</name>
<organism evidence="2 3">
    <name type="scientific">Pisum sativum</name>
    <name type="common">Garden pea</name>
    <name type="synonym">Lathyrus oleraceus</name>
    <dbReference type="NCBI Taxonomy" id="3888"/>
    <lineage>
        <taxon>Eukaryota</taxon>
        <taxon>Viridiplantae</taxon>
        <taxon>Streptophyta</taxon>
        <taxon>Embryophyta</taxon>
        <taxon>Tracheophyta</taxon>
        <taxon>Spermatophyta</taxon>
        <taxon>Magnoliopsida</taxon>
        <taxon>eudicotyledons</taxon>
        <taxon>Gunneridae</taxon>
        <taxon>Pentapetalae</taxon>
        <taxon>rosids</taxon>
        <taxon>fabids</taxon>
        <taxon>Fabales</taxon>
        <taxon>Fabaceae</taxon>
        <taxon>Papilionoideae</taxon>
        <taxon>50 kb inversion clade</taxon>
        <taxon>NPAAA clade</taxon>
        <taxon>Hologalegina</taxon>
        <taxon>IRL clade</taxon>
        <taxon>Fabeae</taxon>
        <taxon>Lathyrus</taxon>
    </lineage>
</organism>
<dbReference type="AlphaFoldDB" id="A0A9D4YKN8"/>
<feature type="transmembrane region" description="Helical" evidence="1">
    <location>
        <begin position="77"/>
        <end position="98"/>
    </location>
</feature>
<keyword evidence="3" id="KW-1185">Reference proteome</keyword>